<dbReference type="Proteomes" id="UP000094936">
    <property type="component" value="Unassembled WGS sequence"/>
</dbReference>
<evidence type="ECO:0000313" key="3">
    <source>
        <dbReference type="Proteomes" id="UP000094936"/>
    </source>
</evidence>
<keyword evidence="1" id="KW-0732">Signal</keyword>
<organism evidence="2 3">
    <name type="scientific">Veronia pacifica</name>
    <dbReference type="NCBI Taxonomy" id="1080227"/>
    <lineage>
        <taxon>Bacteria</taxon>
        <taxon>Pseudomonadati</taxon>
        <taxon>Pseudomonadota</taxon>
        <taxon>Gammaproteobacteria</taxon>
        <taxon>Vibrionales</taxon>
        <taxon>Vibrionaceae</taxon>
        <taxon>Veronia</taxon>
    </lineage>
</organism>
<comment type="caution">
    <text evidence="2">The sequence shown here is derived from an EMBL/GenBank/DDBJ whole genome shotgun (WGS) entry which is preliminary data.</text>
</comment>
<accession>A0A1C3EDB8</accession>
<gene>
    <name evidence="2" type="ORF">A8L45_17890</name>
</gene>
<keyword evidence="3" id="KW-1185">Reference proteome</keyword>
<dbReference type="AlphaFoldDB" id="A0A1C3EDB8"/>
<evidence type="ECO:0000256" key="1">
    <source>
        <dbReference type="SAM" id="SignalP"/>
    </source>
</evidence>
<dbReference type="RefSeq" id="WP_068904732.1">
    <property type="nucleotide sequence ID" value="NZ_JBHUIF010000029.1"/>
</dbReference>
<dbReference type="OrthoDB" id="9804686at2"/>
<dbReference type="EMBL" id="LYBM01000039">
    <property type="protein sequence ID" value="ODA31233.1"/>
    <property type="molecule type" value="Genomic_DNA"/>
</dbReference>
<evidence type="ECO:0000313" key="2">
    <source>
        <dbReference type="EMBL" id="ODA31233.1"/>
    </source>
</evidence>
<feature type="signal peptide" evidence="1">
    <location>
        <begin position="1"/>
        <end position="20"/>
    </location>
</feature>
<reference evidence="2 3" key="1">
    <citation type="submission" date="2016-05" db="EMBL/GenBank/DDBJ databases">
        <title>Genomic Taxonomy of the Vibrionaceae.</title>
        <authorList>
            <person name="Gomez-Gil B."/>
            <person name="Enciso-Ibarra J."/>
        </authorList>
    </citation>
    <scope>NUCLEOTIDE SEQUENCE [LARGE SCALE GENOMIC DNA]</scope>
    <source>
        <strain evidence="2 3">CAIM 1920</strain>
    </source>
</reference>
<sequence>MKKSLLIAAPMWILAASASASVTKEAPLTESIIKDTRNYSAQVQHTAVSPSTVDAIHYSQATGNISLTKGQREWVGAYLDRPDAFSELFAYVNIVSGDLRSVDCTVDFYDTTNWSRIQSTDCRYSNQKNAITPNVPTPGRVYAHVMLYNADFSKDEKTIRLSINTAFGLPDDLDGDGLPGWFEQLHSYSDKDAADAVLDRDNDGFTTLEEYLGGSHPDDEGSIPRG</sequence>
<protein>
    <submittedName>
        <fullName evidence="2">Uncharacterized protein</fullName>
    </submittedName>
</protein>
<name>A0A1C3EDB8_9GAMM</name>
<proteinExistence type="predicted"/>
<feature type="chain" id="PRO_5008673026" evidence="1">
    <location>
        <begin position="21"/>
        <end position="226"/>
    </location>
</feature>